<dbReference type="PANTHER" id="PTHR30069:SF29">
    <property type="entry name" value="HEMOGLOBIN AND HEMOGLOBIN-HAPTOGLOBIN-BINDING PROTEIN 1-RELATED"/>
    <property type="match status" value="1"/>
</dbReference>
<keyword evidence="5 12" id="KW-0812">Transmembrane</keyword>
<comment type="similarity">
    <text evidence="12 13">Belongs to the TonB-dependent receptor family.</text>
</comment>
<dbReference type="PANTHER" id="PTHR30069">
    <property type="entry name" value="TONB-DEPENDENT OUTER MEMBRANE RECEPTOR"/>
    <property type="match status" value="1"/>
</dbReference>
<dbReference type="NCBIfam" id="TIGR04056">
    <property type="entry name" value="OMP_RagA_SusC"/>
    <property type="match status" value="1"/>
</dbReference>
<evidence type="ECO:0000256" key="13">
    <source>
        <dbReference type="RuleBase" id="RU003357"/>
    </source>
</evidence>
<protein>
    <submittedName>
        <fullName evidence="17">TonB-dependent receptor</fullName>
    </submittedName>
</protein>
<dbReference type="InterPro" id="IPR036942">
    <property type="entry name" value="Beta-barrel_TonB_sf"/>
</dbReference>
<feature type="domain" description="Secretin/TonB short N-terminal" evidence="15">
    <location>
        <begin position="69"/>
        <end position="119"/>
    </location>
</feature>
<evidence type="ECO:0000256" key="5">
    <source>
        <dbReference type="ARBA" id="ARBA00022692"/>
    </source>
</evidence>
<dbReference type="Gene3D" id="3.55.50.30">
    <property type="match status" value="1"/>
</dbReference>
<dbReference type="Gene3D" id="2.40.170.20">
    <property type="entry name" value="TonB-dependent receptor, beta-barrel domain"/>
    <property type="match status" value="1"/>
</dbReference>
<dbReference type="GO" id="GO:0015344">
    <property type="term" value="F:siderophore uptake transmembrane transporter activity"/>
    <property type="evidence" value="ECO:0007669"/>
    <property type="project" value="TreeGrafter"/>
</dbReference>
<dbReference type="InterPro" id="IPR023997">
    <property type="entry name" value="TonB-dep_OMP_SusC/RagA_CS"/>
</dbReference>
<dbReference type="Gene3D" id="2.170.130.10">
    <property type="entry name" value="TonB-dependent receptor, plug domain"/>
    <property type="match status" value="1"/>
</dbReference>
<keyword evidence="4" id="KW-0410">Iron transport</keyword>
<keyword evidence="6" id="KW-0732">Signal</keyword>
<dbReference type="SUPFAM" id="SSF49464">
    <property type="entry name" value="Carboxypeptidase regulatory domain-like"/>
    <property type="match status" value="1"/>
</dbReference>
<dbReference type="NCBIfam" id="TIGR04057">
    <property type="entry name" value="SusC_RagA_signa"/>
    <property type="match status" value="1"/>
</dbReference>
<dbReference type="Pfam" id="PF00593">
    <property type="entry name" value="TonB_dep_Rec_b-barrel"/>
    <property type="match status" value="1"/>
</dbReference>
<evidence type="ECO:0000256" key="6">
    <source>
        <dbReference type="ARBA" id="ARBA00022729"/>
    </source>
</evidence>
<evidence type="ECO:0000256" key="3">
    <source>
        <dbReference type="ARBA" id="ARBA00022452"/>
    </source>
</evidence>
<evidence type="ECO:0000256" key="2">
    <source>
        <dbReference type="ARBA" id="ARBA00022448"/>
    </source>
</evidence>
<gene>
    <name evidence="17" type="ORF">HGH91_07345</name>
</gene>
<keyword evidence="3 12" id="KW-1134">Transmembrane beta strand</keyword>
<keyword evidence="9 12" id="KW-0472">Membrane</keyword>
<dbReference type="InterPro" id="IPR039426">
    <property type="entry name" value="TonB-dep_rcpt-like"/>
</dbReference>
<dbReference type="AlphaFoldDB" id="A0A847SE24"/>
<organism evidence="17 18">
    <name type="scientific">Chitinophaga eiseniae</name>
    <dbReference type="NCBI Taxonomy" id="634771"/>
    <lineage>
        <taxon>Bacteria</taxon>
        <taxon>Pseudomonadati</taxon>
        <taxon>Bacteroidota</taxon>
        <taxon>Chitinophagia</taxon>
        <taxon>Chitinophagales</taxon>
        <taxon>Chitinophagaceae</taxon>
        <taxon>Chitinophaga</taxon>
    </lineage>
</organism>
<evidence type="ECO:0000256" key="8">
    <source>
        <dbReference type="ARBA" id="ARBA00023077"/>
    </source>
</evidence>
<keyword evidence="11 12" id="KW-0998">Cell outer membrane</keyword>
<dbReference type="Pfam" id="PF13715">
    <property type="entry name" value="CarbopepD_reg_2"/>
    <property type="match status" value="1"/>
</dbReference>
<comment type="caution">
    <text evidence="17">The sequence shown here is derived from an EMBL/GenBank/DDBJ whole genome shotgun (WGS) entry which is preliminary data.</text>
</comment>
<evidence type="ECO:0000256" key="7">
    <source>
        <dbReference type="ARBA" id="ARBA00023004"/>
    </source>
</evidence>
<dbReference type="InterPro" id="IPR012910">
    <property type="entry name" value="Plug_dom"/>
</dbReference>
<dbReference type="InterPro" id="IPR008969">
    <property type="entry name" value="CarboxyPept-like_regulatory"/>
</dbReference>
<dbReference type="GO" id="GO:0009279">
    <property type="term" value="C:cell outer membrane"/>
    <property type="evidence" value="ECO:0007669"/>
    <property type="project" value="UniProtKB-SubCell"/>
</dbReference>
<feature type="domain" description="TonB-dependent receptor-like beta-barrel" evidence="14">
    <location>
        <begin position="514"/>
        <end position="1002"/>
    </location>
</feature>
<dbReference type="InterPro" id="IPR011662">
    <property type="entry name" value="Secretin/TonB_short_N"/>
</dbReference>
<evidence type="ECO:0000259" key="15">
    <source>
        <dbReference type="Pfam" id="PF07660"/>
    </source>
</evidence>
<accession>A0A847SE24</accession>
<keyword evidence="10 17" id="KW-0675">Receptor</keyword>
<evidence type="ECO:0000256" key="4">
    <source>
        <dbReference type="ARBA" id="ARBA00022496"/>
    </source>
</evidence>
<evidence type="ECO:0000313" key="17">
    <source>
        <dbReference type="EMBL" id="NLR78434.1"/>
    </source>
</evidence>
<evidence type="ECO:0000256" key="9">
    <source>
        <dbReference type="ARBA" id="ARBA00023136"/>
    </source>
</evidence>
<keyword evidence="7" id="KW-0408">Iron</keyword>
<keyword evidence="8 13" id="KW-0798">TonB box</keyword>
<dbReference type="SUPFAM" id="SSF56935">
    <property type="entry name" value="Porins"/>
    <property type="match status" value="1"/>
</dbReference>
<evidence type="ECO:0000259" key="14">
    <source>
        <dbReference type="Pfam" id="PF00593"/>
    </source>
</evidence>
<reference evidence="17 18" key="1">
    <citation type="submission" date="2020-04" db="EMBL/GenBank/DDBJ databases">
        <authorList>
            <person name="Yin C."/>
        </authorList>
    </citation>
    <scope>NUCLEOTIDE SEQUENCE [LARGE SCALE GENOMIC DNA]</scope>
    <source>
        <strain evidence="17 18">Ak56</strain>
    </source>
</reference>
<dbReference type="EMBL" id="JABAHZ010000001">
    <property type="protein sequence ID" value="NLR78434.1"/>
    <property type="molecule type" value="Genomic_DNA"/>
</dbReference>
<dbReference type="InterPro" id="IPR037066">
    <property type="entry name" value="Plug_dom_sf"/>
</dbReference>
<name>A0A847SE24_9BACT</name>
<evidence type="ECO:0000256" key="12">
    <source>
        <dbReference type="PROSITE-ProRule" id="PRU01360"/>
    </source>
</evidence>
<sequence length="1149" mass="127851">MYKKFTELLFRRHSYARSNFHLKMKLTAILIVIAVIQLKAETFAQKISVNVNNARLTEVIAQLKKQTDYDFLYNNEVIKHVKPVTLNVKDANLKEVLDKCFNDQPVSYSISNKTVLIMARPARQPEINDYRKQKLRITGTVTDETNGEPLIGASVVVEGTAIGASTGEKGFFALDAPGPGTVLVVSYVGFQTKKVPVGSQTTLQVKLAHSDARLGELVVVGYGTRTKGAITGAITTVKSDVFESRPLNNSYDALQGTIPGLTITKASGQPGSTTYGFQVRGYSSVNGNAPLVLIDGIPGDINTINTNDIAEVTVLKDAAAAIYGARAANGVIIVSTKRGKKGPPSVTYTTNIGYKTPTYLRKMQNTMEFARFMDEGLRNAGINGFSQEVFDKIATNAPPDPTGWNYGVTNYPGFYGYTDWNKVIYKNTTQQLHNINVSGGGENNNYLLSAGYNRDNGIVRFGENNSNGYNIRLNYDFRFNNHFAVETRSYFDNRAVVTPTLLGSALTNVTRQFPYQPVYNKAGQFYGYQGYESPAQYLAEGGTQLSNLSRFGANIKIDYTIIPGLKLTGQSAVRLDYANGSTTNRTITRYNWDGGIQDVRNTPNSANYSNDKVLNKLYQAYLDYNKKLSQDHSINLTGGASLEQTRREGQSTNGYNFISNDIFTLNLADRTKAAYANFTGYLNNEALVSYFGRLSYTFREKLIVDFTARADGSSKFSPDKRWSAVFPSAAVAYNLSEERFIKKMNVLDLLKLRLSYGKMGNQDLEGLGLYDYIPLISINGNYPIGSPNAGLTGANANPASSTRTWETIETRNIGIDLATLQSRLSFSFDYYNKINNDMLVNVAVPASFGATPPSTNQGKLNTKGFEMMLTWKDQVHDFRYGVSLQLSDSKNKLVELKNTDNYGEGLNKYRQGYPIYSYFGYVYDGIIKTQQQLDNYKKLEGIPSRISLGDVMYKDVDGDGKLTAFGDKTKGLSGDMIYLGNLTPRYTYSANLSAGYKNFDVQVFLQGVGKRDVIYEGAISQPNTFFWPSLQYFYGKTWSPERPDAKYPRYLPGNLGYDDVKNYNYRASALTLRNVAYLRFKVITLGYTIPEHIAKRARIKSARVYFSGQDLFTFSKGTLGGNFDPEDGYRNEGTYPFNKVYSLGLNVKF</sequence>
<dbReference type="Pfam" id="PF07660">
    <property type="entry name" value="STN"/>
    <property type="match status" value="1"/>
</dbReference>
<keyword evidence="2 12" id="KW-0813">Transport</keyword>
<dbReference type="Pfam" id="PF07715">
    <property type="entry name" value="Plug"/>
    <property type="match status" value="1"/>
</dbReference>
<evidence type="ECO:0000256" key="10">
    <source>
        <dbReference type="ARBA" id="ARBA00023170"/>
    </source>
</evidence>
<dbReference type="Gene3D" id="2.60.40.1120">
    <property type="entry name" value="Carboxypeptidase-like, regulatory domain"/>
    <property type="match status" value="1"/>
</dbReference>
<dbReference type="Proteomes" id="UP000552864">
    <property type="component" value="Unassembled WGS sequence"/>
</dbReference>
<dbReference type="RefSeq" id="WP_168737773.1">
    <property type="nucleotide sequence ID" value="NZ_JABAHZ010000001.1"/>
</dbReference>
<evidence type="ECO:0000259" key="16">
    <source>
        <dbReference type="Pfam" id="PF07715"/>
    </source>
</evidence>
<keyword evidence="4" id="KW-0406">Ion transport</keyword>
<dbReference type="PROSITE" id="PS52016">
    <property type="entry name" value="TONB_DEPENDENT_REC_3"/>
    <property type="match status" value="1"/>
</dbReference>
<evidence type="ECO:0000313" key="18">
    <source>
        <dbReference type="Proteomes" id="UP000552864"/>
    </source>
</evidence>
<proteinExistence type="inferred from homology"/>
<dbReference type="GO" id="GO:0044718">
    <property type="term" value="P:siderophore transmembrane transport"/>
    <property type="evidence" value="ECO:0007669"/>
    <property type="project" value="TreeGrafter"/>
</dbReference>
<dbReference type="InterPro" id="IPR023996">
    <property type="entry name" value="TonB-dep_OMP_SusC/RagA"/>
</dbReference>
<comment type="subcellular location">
    <subcellularLocation>
        <location evidence="1 12">Cell outer membrane</location>
        <topology evidence="1 12">Multi-pass membrane protein</topology>
    </subcellularLocation>
</comment>
<evidence type="ECO:0000256" key="1">
    <source>
        <dbReference type="ARBA" id="ARBA00004571"/>
    </source>
</evidence>
<keyword evidence="18" id="KW-1185">Reference proteome</keyword>
<feature type="domain" description="TonB-dependent receptor plug" evidence="16">
    <location>
        <begin position="229"/>
        <end position="331"/>
    </location>
</feature>
<evidence type="ECO:0000256" key="11">
    <source>
        <dbReference type="ARBA" id="ARBA00023237"/>
    </source>
</evidence>
<dbReference type="InterPro" id="IPR000531">
    <property type="entry name" value="Beta-barrel_TonB"/>
</dbReference>